<dbReference type="RefSeq" id="WP_191731221.1">
    <property type="nucleotide sequence ID" value="NZ_JACSPT010000020.1"/>
</dbReference>
<reference evidence="1 2" key="1">
    <citation type="submission" date="2020-08" db="EMBL/GenBank/DDBJ databases">
        <title>A Genomic Blueprint of the Chicken Gut Microbiome.</title>
        <authorList>
            <person name="Gilroy R."/>
            <person name="Ravi A."/>
            <person name="Getino M."/>
            <person name="Pursley I."/>
            <person name="Horton D.L."/>
            <person name="Alikhan N.-F."/>
            <person name="Baker D."/>
            <person name="Gharbi K."/>
            <person name="Hall N."/>
            <person name="Watson M."/>
            <person name="Adriaenssens E.M."/>
            <person name="Foster-Nyarko E."/>
            <person name="Jarju S."/>
            <person name="Secka A."/>
            <person name="Antonio M."/>
            <person name="Oren A."/>
            <person name="Chaudhuri R."/>
            <person name="La Ragione R.M."/>
            <person name="Hildebrand F."/>
            <person name="Pallen M.J."/>
        </authorList>
    </citation>
    <scope>NUCLEOTIDE SEQUENCE [LARGE SCALE GENOMIC DNA]</scope>
    <source>
        <strain evidence="1 2">Sa1BUA6</strain>
    </source>
</reference>
<evidence type="ECO:0000313" key="2">
    <source>
        <dbReference type="Proteomes" id="UP000621930"/>
    </source>
</evidence>
<protein>
    <submittedName>
        <fullName evidence="1">Uncharacterized protein</fullName>
    </submittedName>
</protein>
<dbReference type="Proteomes" id="UP000621930">
    <property type="component" value="Unassembled WGS sequence"/>
</dbReference>
<accession>A0ABR8W0Q6</accession>
<gene>
    <name evidence="1" type="ORF">H9629_12945</name>
</gene>
<evidence type="ECO:0000313" key="1">
    <source>
        <dbReference type="EMBL" id="MBD8010236.1"/>
    </source>
</evidence>
<proteinExistence type="predicted"/>
<dbReference type="EMBL" id="JACSPT010000020">
    <property type="protein sequence ID" value="MBD8010236.1"/>
    <property type="molecule type" value="Genomic_DNA"/>
</dbReference>
<organism evidence="1 2">
    <name type="scientific">Acinetobacter pecorum</name>
    <dbReference type="NCBI Taxonomy" id="2762215"/>
    <lineage>
        <taxon>Bacteria</taxon>
        <taxon>Pseudomonadati</taxon>
        <taxon>Pseudomonadota</taxon>
        <taxon>Gammaproteobacteria</taxon>
        <taxon>Moraxellales</taxon>
        <taxon>Moraxellaceae</taxon>
        <taxon>Acinetobacter</taxon>
    </lineage>
</organism>
<keyword evidence="2" id="KW-1185">Reference proteome</keyword>
<comment type="caution">
    <text evidence="1">The sequence shown here is derived from an EMBL/GenBank/DDBJ whole genome shotgun (WGS) entry which is preliminary data.</text>
</comment>
<name>A0ABR8W0Q6_9GAMM</name>
<sequence length="109" mass="12450">MNAHAQFFKSEAVKRLNTKPVLSEAAAVMWKVDIDKVLKIVRTSTDEFYIVEEDTKGKYENPYHVWVMLKSGFILRSANGVIGYKTISKAVLEMERTIRLKGQSTLILN</sequence>